<dbReference type="SUPFAM" id="SSF50370">
    <property type="entry name" value="Ricin B-like lectins"/>
    <property type="match status" value="2"/>
</dbReference>
<dbReference type="AlphaFoldDB" id="A0A9W3P7I3"/>
<feature type="domain" description="Ricin B lectin" evidence="5">
    <location>
        <begin position="234"/>
        <end position="375"/>
    </location>
</feature>
<dbReference type="PROSITE" id="PS50231">
    <property type="entry name" value="RICIN_B_LECTIN"/>
    <property type="match status" value="2"/>
</dbReference>
<keyword evidence="3" id="KW-0749">Sporulation</keyword>
<dbReference type="Pfam" id="PF01338">
    <property type="entry name" value="Bac_thur_toxin"/>
    <property type="match status" value="1"/>
</dbReference>
<dbReference type="RefSeq" id="WP_000079177.1">
    <property type="nucleotide sequence ID" value="NC_018510.1"/>
</dbReference>
<dbReference type="CDD" id="cd23445">
    <property type="entry name" value="beta-trefoil_Ricin_HA17-like"/>
    <property type="match status" value="2"/>
</dbReference>
<dbReference type="KEGG" id="btn:BTF1_32411"/>
<gene>
    <name evidence="6" type="ORF">BTF1_32411</name>
</gene>
<geneLocation type="plasmid" evidence="6 7">
    <name>pBTHD789-3</name>
</geneLocation>
<reference evidence="6 7" key="1">
    <citation type="journal article" date="2013" name="Genome Announc.">
        <title>Complete Genome Sequence of Bacillus thuringiensis Serovar Israelensis Strain HD-789.</title>
        <authorList>
            <person name="Doggett N.A."/>
            <person name="Stubben C.J."/>
            <person name="Chertkov O."/>
            <person name="Bruce D.C."/>
            <person name="Detter J.C."/>
            <person name="Johnson S.L."/>
            <person name="Han C.S."/>
        </authorList>
    </citation>
    <scope>NUCLEOTIDE SEQUENCE [LARGE SCALE GENOMIC DNA]</scope>
    <source>
        <strain evidence="6 7">HD-789</strain>
    </source>
</reference>
<protein>
    <submittedName>
        <fullName evidence="6">Toxin</fullName>
    </submittedName>
</protein>
<dbReference type="Pfam" id="PF14200">
    <property type="entry name" value="RicinB_lectin_2"/>
    <property type="match status" value="2"/>
</dbReference>
<evidence type="ECO:0000313" key="6">
    <source>
        <dbReference type="EMBL" id="AFQ30565.1"/>
    </source>
</evidence>
<dbReference type="InterPro" id="IPR001615">
    <property type="entry name" value="Endotoxin_CytB"/>
</dbReference>
<dbReference type="EMBL" id="CP003766">
    <property type="protein sequence ID" value="AFQ30565.1"/>
    <property type="molecule type" value="Genomic_DNA"/>
</dbReference>
<proteinExistence type="inferred from homology"/>
<dbReference type="SMR" id="A0A9W3P7I3"/>
<sequence length="525" mass="60332">MAQSEFNQNLREQGQSRARVIILRVNNPGYNTNTLDIADIEDIIHLPQAIELANAFQSALVPTTSNFGEDTLRFDVERGLGIATHVYPRAINVNYVTRTLSQTNNQVQSMINKVIEELKSLLGINLANSVLQQLTTVITETFTNLYVQQQSAWLFWGRQTSSQTNYTYNIVFAIQNAQTGSFMKAIPIGFEISAYIARERLLFFNIQDYASYSVKIHAIQVMQPLIHESFQPLRGIFNIITSVNNRSAIQITEYYDENTHDYPVKLWDYNNIINQKWILVFNQTTRAYSIQNLIARYLVLTWDSTPGSNKVFASTNRWNDSQFWILESTADGSIFLTNMKDTQFVLEIENSSTTNGTNVIVNRKNNNAQQKFYLNKVNQEFQDGVYKIKTALNNSSVLQMSEDYFGYTSDYFVKLWTNNNNDINQKWIFEFDSTKSAYQIKSQRDPSLVLAWTWSVPTVKLPIPNNDDHLWFLQNAGSGTYYFVNMTDTRYVLEVASSSTTNGTILTINKRNGNLNQKFLLDMIN</sequence>
<feature type="domain" description="Ricin B lectin" evidence="5">
    <location>
        <begin position="383"/>
        <end position="522"/>
    </location>
</feature>
<dbReference type="SUPFAM" id="SSF55676">
    <property type="entry name" value="CytB endotoxin-like"/>
    <property type="match status" value="1"/>
</dbReference>
<dbReference type="InterPro" id="IPR035992">
    <property type="entry name" value="Ricin_B-like_lectins"/>
</dbReference>
<dbReference type="GO" id="GO:0090729">
    <property type="term" value="F:toxin activity"/>
    <property type="evidence" value="ECO:0007669"/>
    <property type="project" value="UniProtKB-KW"/>
</dbReference>
<evidence type="ECO:0000259" key="5">
    <source>
        <dbReference type="SMART" id="SM00458"/>
    </source>
</evidence>
<accession>A0A9W3P7I3</accession>
<dbReference type="InterPro" id="IPR000772">
    <property type="entry name" value="Ricin_B_lectin"/>
</dbReference>
<evidence type="ECO:0000256" key="3">
    <source>
        <dbReference type="ARBA" id="ARBA00022969"/>
    </source>
</evidence>
<evidence type="ECO:0000256" key="4">
    <source>
        <dbReference type="ARBA" id="ARBA00023026"/>
    </source>
</evidence>
<organism evidence="6 7">
    <name type="scientific">Bacillus thuringiensis HD-789</name>
    <dbReference type="NCBI Taxonomy" id="1217737"/>
    <lineage>
        <taxon>Bacteria</taxon>
        <taxon>Bacillati</taxon>
        <taxon>Bacillota</taxon>
        <taxon>Bacilli</taxon>
        <taxon>Bacillales</taxon>
        <taxon>Bacillaceae</taxon>
        <taxon>Bacillus</taxon>
        <taxon>Bacillus cereus group</taxon>
    </lineage>
</organism>
<dbReference type="SMART" id="SM00458">
    <property type="entry name" value="RICIN"/>
    <property type="match status" value="2"/>
</dbReference>
<evidence type="ECO:0000313" key="7">
    <source>
        <dbReference type="Proteomes" id="UP000005257"/>
    </source>
</evidence>
<name>A0A9W3P7I3_BACTU</name>
<evidence type="ECO:0000256" key="1">
    <source>
        <dbReference type="ARBA" id="ARBA00009676"/>
    </source>
</evidence>
<dbReference type="Gene3D" id="3.40.198.10">
    <property type="entry name" value="Delta-endotoxin CytB-like"/>
    <property type="match status" value="1"/>
</dbReference>
<dbReference type="GO" id="GO:0030435">
    <property type="term" value="P:sporulation resulting in formation of a cellular spore"/>
    <property type="evidence" value="ECO:0007669"/>
    <property type="project" value="UniProtKB-KW"/>
</dbReference>
<comment type="similarity">
    <text evidence="1">Belongs to the cyt1/cyt2 endotoxin family.</text>
</comment>
<dbReference type="InterPro" id="IPR035918">
    <property type="entry name" value="CytB_endotoxin-like_sf"/>
</dbReference>
<keyword evidence="4" id="KW-0843">Virulence</keyword>
<keyword evidence="2" id="KW-0800">Toxin</keyword>
<dbReference type="GO" id="GO:0005576">
    <property type="term" value="C:extracellular region"/>
    <property type="evidence" value="ECO:0007669"/>
    <property type="project" value="InterPro"/>
</dbReference>
<dbReference type="Gene3D" id="2.80.10.50">
    <property type="match status" value="2"/>
</dbReference>
<evidence type="ECO:0000256" key="2">
    <source>
        <dbReference type="ARBA" id="ARBA00022656"/>
    </source>
</evidence>
<keyword evidence="6" id="KW-0614">Plasmid</keyword>
<dbReference type="Proteomes" id="UP000005257">
    <property type="component" value="Plasmid pBTHD789-3"/>
</dbReference>